<dbReference type="AlphaFoldDB" id="A0A381YG22"/>
<evidence type="ECO:0000256" key="5">
    <source>
        <dbReference type="ARBA" id="ARBA00023304"/>
    </source>
</evidence>
<dbReference type="InterPro" id="IPR054480">
    <property type="entry name" value="AHAS_small-like_ACT"/>
</dbReference>
<dbReference type="PANTHER" id="PTHR30239:SF0">
    <property type="entry name" value="ACETOLACTATE SYNTHASE SMALL SUBUNIT 1, CHLOROPLASTIC"/>
    <property type="match status" value="1"/>
</dbReference>
<evidence type="ECO:0000256" key="4">
    <source>
        <dbReference type="ARBA" id="ARBA00022605"/>
    </source>
</evidence>
<dbReference type="PANTHER" id="PTHR30239">
    <property type="entry name" value="ACETOLACTATE SYNTHASE SMALL SUBUNIT"/>
    <property type="match status" value="1"/>
</dbReference>
<dbReference type="Gene3D" id="3.30.70.260">
    <property type="match status" value="1"/>
</dbReference>
<evidence type="ECO:0000256" key="2">
    <source>
        <dbReference type="ARBA" id="ARBA00005025"/>
    </source>
</evidence>
<dbReference type="InterPro" id="IPR039557">
    <property type="entry name" value="AHAS_ACT"/>
</dbReference>
<dbReference type="GO" id="GO:0003984">
    <property type="term" value="F:acetolactate synthase activity"/>
    <property type="evidence" value="ECO:0007669"/>
    <property type="project" value="TreeGrafter"/>
</dbReference>
<dbReference type="Gene3D" id="3.30.70.1150">
    <property type="entry name" value="ACT-like. Chain A, domain 2"/>
    <property type="match status" value="1"/>
</dbReference>
<evidence type="ECO:0000256" key="1">
    <source>
        <dbReference type="ARBA" id="ARBA00004974"/>
    </source>
</evidence>
<dbReference type="CDD" id="cd04878">
    <property type="entry name" value="ACT_AHAS"/>
    <property type="match status" value="1"/>
</dbReference>
<feature type="domain" description="ACT" evidence="6">
    <location>
        <begin position="1"/>
        <end position="73"/>
    </location>
</feature>
<dbReference type="PROSITE" id="PS51671">
    <property type="entry name" value="ACT"/>
    <property type="match status" value="1"/>
</dbReference>
<evidence type="ECO:0000313" key="7">
    <source>
        <dbReference type="EMBL" id="SVA75501.1"/>
    </source>
</evidence>
<feature type="non-terminal residue" evidence="7">
    <location>
        <position position="1"/>
    </location>
</feature>
<keyword evidence="4" id="KW-0028">Amino-acid biosynthesis</keyword>
<name>A0A381YG22_9ZZZZ</name>
<keyword evidence="5" id="KW-0100">Branched-chain amino acid biosynthesis</keyword>
<dbReference type="EMBL" id="UINC01018061">
    <property type="protein sequence ID" value="SVA75501.1"/>
    <property type="molecule type" value="Genomic_DNA"/>
</dbReference>
<dbReference type="GO" id="GO:0005829">
    <property type="term" value="C:cytosol"/>
    <property type="evidence" value="ECO:0007669"/>
    <property type="project" value="TreeGrafter"/>
</dbReference>
<comment type="pathway">
    <text evidence="1">Amino-acid biosynthesis; L-isoleucine biosynthesis; L-isoleucine from 2-oxobutanoate: step 1/4.</text>
</comment>
<dbReference type="Pfam" id="PF22629">
    <property type="entry name" value="ACT_AHAS_ss"/>
    <property type="match status" value="1"/>
</dbReference>
<evidence type="ECO:0000256" key="3">
    <source>
        <dbReference type="ARBA" id="ARBA00006341"/>
    </source>
</evidence>
<reference evidence="7" key="1">
    <citation type="submission" date="2018-05" db="EMBL/GenBank/DDBJ databases">
        <authorList>
            <person name="Lanie J.A."/>
            <person name="Ng W.-L."/>
            <person name="Kazmierczak K.M."/>
            <person name="Andrzejewski T.M."/>
            <person name="Davidsen T.M."/>
            <person name="Wayne K.J."/>
            <person name="Tettelin H."/>
            <person name="Glass J.I."/>
            <person name="Rusch D."/>
            <person name="Podicherti R."/>
            <person name="Tsui H.-C.T."/>
            <person name="Winkler M.E."/>
        </authorList>
    </citation>
    <scope>NUCLEOTIDE SEQUENCE</scope>
</reference>
<dbReference type="Pfam" id="PF10369">
    <property type="entry name" value="ALS_ss_C"/>
    <property type="match status" value="1"/>
</dbReference>
<sequence length="160" mass="17636">VVTVENKSGVLARVASLFARRAFNIESLAVAPTDDEQFSRLTVVVDLESAPLDQIIKQLDKLVNVVEIRELHPGHAVERELMLVTVSAEPDRRDEIVEQLDRAGGKVLSVGTDLMMLSLVGLPARVDEFEDLLRPYGIVELQRTGRVALATLDDHDDAGR</sequence>
<dbReference type="InterPro" id="IPR004789">
    <property type="entry name" value="Acetalactate_synth_ssu"/>
</dbReference>
<evidence type="ECO:0000259" key="6">
    <source>
        <dbReference type="PROSITE" id="PS51671"/>
    </source>
</evidence>
<dbReference type="GO" id="GO:0009099">
    <property type="term" value="P:L-valine biosynthetic process"/>
    <property type="evidence" value="ECO:0007669"/>
    <property type="project" value="UniProtKB-UniPathway"/>
</dbReference>
<dbReference type="NCBIfam" id="TIGR00119">
    <property type="entry name" value="acolac_sm"/>
    <property type="match status" value="1"/>
</dbReference>
<comment type="pathway">
    <text evidence="2">Amino-acid biosynthesis; L-valine biosynthesis; L-valine from pyruvate: step 1/4.</text>
</comment>
<dbReference type="InterPro" id="IPR045865">
    <property type="entry name" value="ACT-like_dom_sf"/>
</dbReference>
<accession>A0A381YG22</accession>
<dbReference type="InterPro" id="IPR002912">
    <property type="entry name" value="ACT_dom"/>
</dbReference>
<protein>
    <recommendedName>
        <fullName evidence="6">ACT domain-containing protein</fullName>
    </recommendedName>
</protein>
<organism evidence="7">
    <name type="scientific">marine metagenome</name>
    <dbReference type="NCBI Taxonomy" id="408172"/>
    <lineage>
        <taxon>unclassified sequences</taxon>
        <taxon>metagenomes</taxon>
        <taxon>ecological metagenomes</taxon>
    </lineage>
</organism>
<gene>
    <name evidence="7" type="ORF">METZ01_LOCUS128355</name>
</gene>
<proteinExistence type="inferred from homology"/>
<dbReference type="UniPathway" id="UPA00047">
    <property type="reaction ID" value="UER00055"/>
</dbReference>
<dbReference type="GO" id="GO:1990610">
    <property type="term" value="F:acetolactate synthase regulator activity"/>
    <property type="evidence" value="ECO:0007669"/>
    <property type="project" value="InterPro"/>
</dbReference>
<comment type="similarity">
    <text evidence="3">Belongs to the acetolactate synthase small subunit family.</text>
</comment>
<dbReference type="UniPathway" id="UPA00049">
    <property type="reaction ID" value="UER00059"/>
</dbReference>
<dbReference type="GO" id="GO:0009097">
    <property type="term" value="P:isoleucine biosynthetic process"/>
    <property type="evidence" value="ECO:0007669"/>
    <property type="project" value="UniProtKB-UniPathway"/>
</dbReference>
<dbReference type="NCBIfam" id="NF008864">
    <property type="entry name" value="PRK11895.1"/>
    <property type="match status" value="1"/>
</dbReference>
<dbReference type="InterPro" id="IPR019455">
    <property type="entry name" value="Acetolactate_synth_ssu_C"/>
</dbReference>
<dbReference type="SUPFAM" id="SSF55021">
    <property type="entry name" value="ACT-like"/>
    <property type="match status" value="2"/>
</dbReference>
<dbReference type="InterPro" id="IPR027271">
    <property type="entry name" value="Acetolactate_synth/TF_NikR_C"/>
</dbReference>